<dbReference type="GeneID" id="26736840"/>
<dbReference type="RefSeq" id="WP_058739872.1">
    <property type="nucleotide sequence ID" value="NZ_CP011266.1"/>
</dbReference>
<protein>
    <submittedName>
        <fullName evidence="1">Uncharacterized protein</fullName>
    </submittedName>
</protein>
<organism evidence="1 2">
    <name type="scientific">Methanobrevibacter millerae</name>
    <dbReference type="NCBI Taxonomy" id="230361"/>
    <lineage>
        <taxon>Archaea</taxon>
        <taxon>Methanobacteriati</taxon>
        <taxon>Methanobacteriota</taxon>
        <taxon>Methanomada group</taxon>
        <taxon>Methanobacteria</taxon>
        <taxon>Methanobacteriales</taxon>
        <taxon>Methanobacteriaceae</taxon>
        <taxon>Methanobrevibacter</taxon>
    </lineage>
</organism>
<dbReference type="Proteomes" id="UP000067738">
    <property type="component" value="Chromosome"/>
</dbReference>
<accession>A0A0U3CZE6</accession>
<proteinExistence type="predicted"/>
<dbReference type="KEGG" id="mmil:sm9_1886"/>
<keyword evidence="2" id="KW-1185">Reference proteome</keyword>
<evidence type="ECO:0000313" key="2">
    <source>
        <dbReference type="Proteomes" id="UP000067738"/>
    </source>
</evidence>
<evidence type="ECO:0000313" key="1">
    <source>
        <dbReference type="EMBL" id="ALT69652.1"/>
    </source>
</evidence>
<dbReference type="EMBL" id="CP011266">
    <property type="protein sequence ID" value="ALT69652.1"/>
    <property type="molecule type" value="Genomic_DNA"/>
</dbReference>
<gene>
    <name evidence="1" type="ORF">sm9_1886</name>
</gene>
<reference evidence="1 2" key="1">
    <citation type="submission" date="2015-04" db="EMBL/GenBank/DDBJ databases">
        <title>The complete genome sequence of the rumen methanogen Methanobrevibacter millerae SM9.</title>
        <authorList>
            <person name="Leahy S.C."/>
            <person name="Kelly W.J."/>
            <person name="Pacheco D.M."/>
            <person name="Li D."/>
            <person name="Altermann E."/>
            <person name="Attwood G.T."/>
        </authorList>
    </citation>
    <scope>NUCLEOTIDE SEQUENCE [LARGE SCALE GENOMIC DNA]</scope>
    <source>
        <strain evidence="1 2">SM9</strain>
    </source>
</reference>
<dbReference type="AlphaFoldDB" id="A0A0U3CZE6"/>
<name>A0A0U3CZE6_9EURY</name>
<sequence length="228" mass="27206">MLFNNATFRDLLYTPIIVKSKKDAEYQEKLFNIENIDLENFEEEFDKISIDRKVNAMFLFPFLDYDRGFSFLLVTTGLIEGDEITLYDRPNFDTFQVIRKDTLNDKEFFFLKDLFINNDFDIEYYVNYAIRQTESYRDNDEIEMLRFFEELDSCRNEDFPDDFLVYFFKEGLNPEGMWVRGMELKKDHILAKLLNQPSQDFGINAGDIVRVIVYEDELGEISCIADLR</sequence>
<dbReference type="PATRIC" id="fig|230361.4.peg.1950"/>